<comment type="similarity">
    <text evidence="1">Belongs to the LytR/CpsA/Psr (LCP) family.</text>
</comment>
<organism evidence="4 5">
    <name type="scientific">Chloroflexus islandicus</name>
    <dbReference type="NCBI Taxonomy" id="1707952"/>
    <lineage>
        <taxon>Bacteria</taxon>
        <taxon>Bacillati</taxon>
        <taxon>Chloroflexota</taxon>
        <taxon>Chloroflexia</taxon>
        <taxon>Chloroflexales</taxon>
        <taxon>Chloroflexineae</taxon>
        <taxon>Chloroflexaceae</taxon>
        <taxon>Chloroflexus</taxon>
    </lineage>
</organism>
<sequence>MTCSEARALLAAGIRPGSGSTTQARLHDHLAQCAACRELAEGSDQALLAALLATPLPARPPARNWSIRHLLFLLLALLAGWLGFQTGRVVLAGITISQNVAAMQLPSPAITVTPAMMAMATPLPTQALPTPTPIPSLLPAPDQPATTSETIAVVASPTPVALEVAMAASITPIRLPAIDGRAPVPTLMPTVGVRLPAGDAIHILLLGSDRRPGEGWATRSDAVMLVRIEPSTRRVALLSLPRDLIVEIPGYGYGRINSATVYGEMNPAIGGAELARRTVTNLLGLPIDHIVWVDFTGFTAAVDAIGGIEVELEQAIYDPAYPTMDYGITTIYFPAGKQRLDGAQALILSRTRHADSAYAREARQQMVVLAIARRIREHDPVRQVELAAHVTTALRPHIRTDLSADEILGLAWSLRDVDLGAIERFALGPDGVYEGLIEGDPYALTPRPGAIAALVRAFVNGK</sequence>
<dbReference type="InterPro" id="IPR004474">
    <property type="entry name" value="LytR_CpsA_psr"/>
</dbReference>
<keyword evidence="5" id="KW-1185">Reference proteome</keyword>
<dbReference type="Gene3D" id="3.40.630.190">
    <property type="entry name" value="LCP protein"/>
    <property type="match status" value="1"/>
</dbReference>
<dbReference type="PANTHER" id="PTHR33392">
    <property type="entry name" value="POLYISOPRENYL-TEICHOIC ACID--PEPTIDOGLYCAN TEICHOIC ACID TRANSFERASE TAGU"/>
    <property type="match status" value="1"/>
</dbReference>
<accession>A0A178MCS6</accession>
<dbReference type="STRING" id="1707952.A6A03_13980"/>
<keyword evidence="2" id="KW-0472">Membrane</keyword>
<evidence type="ECO:0000256" key="2">
    <source>
        <dbReference type="SAM" id="Phobius"/>
    </source>
</evidence>
<evidence type="ECO:0000313" key="5">
    <source>
        <dbReference type="Proteomes" id="UP000078287"/>
    </source>
</evidence>
<keyword evidence="2" id="KW-1133">Transmembrane helix</keyword>
<dbReference type="Proteomes" id="UP000078287">
    <property type="component" value="Unassembled WGS sequence"/>
</dbReference>
<name>A0A178MCS6_9CHLR</name>
<proteinExistence type="inferred from homology"/>
<dbReference type="AlphaFoldDB" id="A0A178MCS6"/>
<dbReference type="OrthoDB" id="153585at2"/>
<feature type="domain" description="Cell envelope-related transcriptional attenuator" evidence="3">
    <location>
        <begin position="219"/>
        <end position="375"/>
    </location>
</feature>
<comment type="caution">
    <text evidence="4">The sequence shown here is derived from an EMBL/GenBank/DDBJ whole genome shotgun (WGS) entry which is preliminary data.</text>
</comment>
<protein>
    <submittedName>
        <fullName evidence="4">Transcriptional regulator</fullName>
    </submittedName>
</protein>
<dbReference type="NCBIfam" id="TIGR00350">
    <property type="entry name" value="lytR_cpsA_psr"/>
    <property type="match status" value="1"/>
</dbReference>
<dbReference type="PANTHER" id="PTHR33392:SF6">
    <property type="entry name" value="POLYISOPRENYL-TEICHOIC ACID--PEPTIDOGLYCAN TEICHOIC ACID TRANSFERASE TAGU"/>
    <property type="match status" value="1"/>
</dbReference>
<dbReference type="Pfam" id="PF03816">
    <property type="entry name" value="LytR_cpsA_psr"/>
    <property type="match status" value="1"/>
</dbReference>
<feature type="transmembrane region" description="Helical" evidence="2">
    <location>
        <begin position="65"/>
        <end position="84"/>
    </location>
</feature>
<gene>
    <name evidence="4" type="ORF">A6A03_13980</name>
</gene>
<keyword evidence="2" id="KW-0812">Transmembrane</keyword>
<dbReference type="EMBL" id="LWQS01000051">
    <property type="protein sequence ID" value="OAN45845.1"/>
    <property type="molecule type" value="Genomic_DNA"/>
</dbReference>
<evidence type="ECO:0000256" key="1">
    <source>
        <dbReference type="ARBA" id="ARBA00006068"/>
    </source>
</evidence>
<evidence type="ECO:0000259" key="3">
    <source>
        <dbReference type="Pfam" id="PF03816"/>
    </source>
</evidence>
<dbReference type="InterPro" id="IPR050922">
    <property type="entry name" value="LytR/CpsA/Psr_CW_biosynth"/>
</dbReference>
<evidence type="ECO:0000313" key="4">
    <source>
        <dbReference type="EMBL" id="OAN45845.1"/>
    </source>
</evidence>
<dbReference type="RefSeq" id="WP_066787187.1">
    <property type="nucleotide sequence ID" value="NZ_LWQS01000051.1"/>
</dbReference>
<reference evidence="4 5" key="1">
    <citation type="submission" date="2016-04" db="EMBL/GenBank/DDBJ databases">
        <title>Chloroflexus islandicus sp. nov., a thermophilic filamentous anoxygenic phototrophic bacterium from geyser Strokkur (Iceland).</title>
        <authorList>
            <person name="Gaisin V.A."/>
            <person name="Kalashnikov A.M."/>
            <person name="Sukhacheva M.V."/>
            <person name="Grouzdev D.S."/>
            <person name="Ivanov T.M."/>
            <person name="Kuznetsov B."/>
            <person name="Gorlenko V.M."/>
        </authorList>
    </citation>
    <scope>NUCLEOTIDE SEQUENCE [LARGE SCALE GENOMIC DNA]</scope>
    <source>
        <strain evidence="5">isl-2</strain>
    </source>
</reference>